<organism evidence="4 5">
    <name type="scientific">Kwoniella heveanensis BCC8398</name>
    <dbReference type="NCBI Taxonomy" id="1296120"/>
    <lineage>
        <taxon>Eukaryota</taxon>
        <taxon>Fungi</taxon>
        <taxon>Dikarya</taxon>
        <taxon>Basidiomycota</taxon>
        <taxon>Agaricomycotina</taxon>
        <taxon>Tremellomycetes</taxon>
        <taxon>Tremellales</taxon>
        <taxon>Cryptococcaceae</taxon>
        <taxon>Kwoniella</taxon>
    </lineage>
</organism>
<sequence>MNANGLKDDEIAGFDEAGAAALFANDARFMLQCQMASLIVDTFLAGVLMTQVFSYYTYQGGDKWWTKLIVAWASLWCLAITCYYWVYMSYLFVDAYGKWLPWLEVRWLALMPLFDVMVVSSVQGFFAYRAYLLVRRNKLILALIVACILAAAGGGIGLTIVFGSQSSLLGATHSGPTIITWTSMTTAADILIAACILWGLLNSKSGWTHTDRLITRLVRLTFEAQLPPTFLALAYVIEWSQTPSSLLGAVFQALQSKAYTVGLLFTLNARITFTANSSEARSGVTPQVYAMSDRRPTQLEITVQNETFVHDDPYNITSKNHHHHNNNHNHSGHTKGPEKDSFSDDGRAVALENGSRARLTQPEVLA</sequence>
<feature type="region of interest" description="Disordered" evidence="1">
    <location>
        <begin position="314"/>
        <end position="345"/>
    </location>
</feature>
<dbReference type="EMBL" id="KV700135">
    <property type="protein sequence ID" value="OCF31402.1"/>
    <property type="molecule type" value="Genomic_DNA"/>
</dbReference>
<feature type="domain" description="DUF6534" evidence="3">
    <location>
        <begin position="186"/>
        <end position="270"/>
    </location>
</feature>
<evidence type="ECO:0000256" key="2">
    <source>
        <dbReference type="SAM" id="Phobius"/>
    </source>
</evidence>
<dbReference type="STRING" id="1296120.A0A1B9GJX4"/>
<feature type="compositionally biased region" description="Basic and acidic residues" evidence="1">
    <location>
        <begin position="335"/>
        <end position="345"/>
    </location>
</feature>
<evidence type="ECO:0000256" key="1">
    <source>
        <dbReference type="SAM" id="MobiDB-lite"/>
    </source>
</evidence>
<name>A0A1B9GJX4_9TREE</name>
<gene>
    <name evidence="4" type="ORF">I316_07007</name>
</gene>
<keyword evidence="2" id="KW-1133">Transmembrane helix</keyword>
<reference evidence="4 5" key="1">
    <citation type="submission" date="2013-07" db="EMBL/GenBank/DDBJ databases">
        <title>The Genome Sequence of Cryptococcus heveanensis BCC8398.</title>
        <authorList>
            <consortium name="The Broad Institute Genome Sequencing Platform"/>
            <person name="Cuomo C."/>
            <person name="Litvintseva A."/>
            <person name="Chen Y."/>
            <person name="Heitman J."/>
            <person name="Sun S."/>
            <person name="Springer D."/>
            <person name="Dromer F."/>
            <person name="Young S.K."/>
            <person name="Zeng Q."/>
            <person name="Gargeya S."/>
            <person name="Fitzgerald M."/>
            <person name="Abouelleil A."/>
            <person name="Alvarado L."/>
            <person name="Berlin A.M."/>
            <person name="Chapman S.B."/>
            <person name="Dewar J."/>
            <person name="Goldberg J."/>
            <person name="Griggs A."/>
            <person name="Gujja S."/>
            <person name="Hansen M."/>
            <person name="Howarth C."/>
            <person name="Imamovic A."/>
            <person name="Larimer J."/>
            <person name="McCowan C."/>
            <person name="Murphy C."/>
            <person name="Pearson M."/>
            <person name="Priest M."/>
            <person name="Roberts A."/>
            <person name="Saif S."/>
            <person name="Shea T."/>
            <person name="Sykes S."/>
            <person name="Wortman J."/>
            <person name="Nusbaum C."/>
            <person name="Birren B."/>
        </authorList>
    </citation>
    <scope>NUCLEOTIDE SEQUENCE [LARGE SCALE GENOMIC DNA]</scope>
    <source>
        <strain evidence="4 5">BCC8398</strain>
    </source>
</reference>
<dbReference type="AlphaFoldDB" id="A0A1B9GJX4"/>
<proteinExistence type="predicted"/>
<dbReference type="InterPro" id="IPR045339">
    <property type="entry name" value="DUF6534"/>
</dbReference>
<feature type="transmembrane region" description="Helical" evidence="2">
    <location>
        <begin position="35"/>
        <end position="56"/>
    </location>
</feature>
<reference evidence="5" key="2">
    <citation type="submission" date="2013-12" db="EMBL/GenBank/DDBJ databases">
        <title>Evolution of pathogenesis and genome organization in the Tremellales.</title>
        <authorList>
            <person name="Cuomo C."/>
            <person name="Litvintseva A."/>
            <person name="Heitman J."/>
            <person name="Chen Y."/>
            <person name="Sun S."/>
            <person name="Springer D."/>
            <person name="Dromer F."/>
            <person name="Young S."/>
            <person name="Zeng Q."/>
            <person name="Chapman S."/>
            <person name="Gujja S."/>
            <person name="Saif S."/>
            <person name="Birren B."/>
        </authorList>
    </citation>
    <scope>NUCLEOTIDE SEQUENCE [LARGE SCALE GENOMIC DNA]</scope>
    <source>
        <strain evidence="5">BCC8398</strain>
    </source>
</reference>
<dbReference type="PANTHER" id="PTHR40465">
    <property type="entry name" value="CHROMOSOME 1, WHOLE GENOME SHOTGUN SEQUENCE"/>
    <property type="match status" value="1"/>
</dbReference>
<accession>A0A1B9GJX4</accession>
<feature type="compositionally biased region" description="Basic residues" evidence="1">
    <location>
        <begin position="319"/>
        <end position="333"/>
    </location>
</feature>
<feature type="transmembrane region" description="Helical" evidence="2">
    <location>
        <begin position="68"/>
        <end position="87"/>
    </location>
</feature>
<evidence type="ECO:0000313" key="4">
    <source>
        <dbReference type="EMBL" id="OCF31402.1"/>
    </source>
</evidence>
<keyword evidence="2" id="KW-0812">Transmembrane</keyword>
<dbReference type="Proteomes" id="UP000092666">
    <property type="component" value="Unassembled WGS sequence"/>
</dbReference>
<dbReference type="Pfam" id="PF20152">
    <property type="entry name" value="DUF6534"/>
    <property type="match status" value="1"/>
</dbReference>
<dbReference type="PANTHER" id="PTHR40465:SF1">
    <property type="entry name" value="DUF6534 DOMAIN-CONTAINING PROTEIN"/>
    <property type="match status" value="1"/>
</dbReference>
<protein>
    <recommendedName>
        <fullName evidence="3">DUF6534 domain-containing protein</fullName>
    </recommendedName>
</protein>
<keyword evidence="5" id="KW-1185">Reference proteome</keyword>
<feature type="transmembrane region" description="Helical" evidence="2">
    <location>
        <begin position="140"/>
        <end position="163"/>
    </location>
</feature>
<feature type="transmembrane region" description="Helical" evidence="2">
    <location>
        <begin position="178"/>
        <end position="201"/>
    </location>
</feature>
<evidence type="ECO:0000259" key="3">
    <source>
        <dbReference type="Pfam" id="PF20152"/>
    </source>
</evidence>
<dbReference type="OrthoDB" id="2562493at2759"/>
<feature type="transmembrane region" description="Helical" evidence="2">
    <location>
        <begin position="107"/>
        <end position="128"/>
    </location>
</feature>
<evidence type="ECO:0000313" key="5">
    <source>
        <dbReference type="Proteomes" id="UP000092666"/>
    </source>
</evidence>
<keyword evidence="2" id="KW-0472">Membrane</keyword>